<dbReference type="Gene3D" id="2.60.40.1890">
    <property type="entry name" value="PCu(A)C copper chaperone"/>
    <property type="match status" value="1"/>
</dbReference>
<dbReference type="RefSeq" id="WP_009539197.1">
    <property type="nucleotide sequence ID" value="NZ_ANHY01000004.1"/>
</dbReference>
<dbReference type="InterPro" id="IPR058248">
    <property type="entry name" value="Lxx211020-like"/>
</dbReference>
<evidence type="ECO:0000256" key="1">
    <source>
        <dbReference type="SAM" id="SignalP"/>
    </source>
</evidence>
<sequence>MTTLRTLTAAGLMLAAGLTSTAALAAGSEEKKMEPAASVGAVEVHQPWARASAGMARNGGAFMVLKNTGAEDRAVVSAASDVAKTVELHTHIKEGDVMKMREVEKIEVPANGATRLEPGSYHVMLMGLHAPLEEGQVFNITLTLDNGETASVATPVKGVGAMSAGGGHGMGNMKH</sequence>
<feature type="signal peptide" evidence="1">
    <location>
        <begin position="1"/>
        <end position="25"/>
    </location>
</feature>
<dbReference type="InterPro" id="IPR036182">
    <property type="entry name" value="PCuAC_sf"/>
</dbReference>
<dbReference type="AlphaFoldDB" id="K9HUK2"/>
<dbReference type="SUPFAM" id="SSF110087">
    <property type="entry name" value="DR1885-like metal-binding protein"/>
    <property type="match status" value="1"/>
</dbReference>
<feature type="chain" id="PRO_5003930371" evidence="1">
    <location>
        <begin position="26"/>
        <end position="175"/>
    </location>
</feature>
<dbReference type="InterPro" id="IPR007410">
    <property type="entry name" value="LpqE-like"/>
</dbReference>
<evidence type="ECO:0000313" key="2">
    <source>
        <dbReference type="EMBL" id="EKV31936.1"/>
    </source>
</evidence>
<evidence type="ECO:0000313" key="3">
    <source>
        <dbReference type="Proteomes" id="UP000009881"/>
    </source>
</evidence>
<dbReference type="eggNOG" id="COG2847">
    <property type="taxonomic scope" value="Bacteria"/>
</dbReference>
<organism evidence="2 3">
    <name type="scientific">Caenispirillum salinarum AK4</name>
    <dbReference type="NCBI Taxonomy" id="1238182"/>
    <lineage>
        <taxon>Bacteria</taxon>
        <taxon>Pseudomonadati</taxon>
        <taxon>Pseudomonadota</taxon>
        <taxon>Alphaproteobacteria</taxon>
        <taxon>Rhodospirillales</taxon>
        <taxon>Novispirillaceae</taxon>
        <taxon>Caenispirillum</taxon>
    </lineage>
</organism>
<protein>
    <submittedName>
        <fullName evidence="2">Copper metal chaperone</fullName>
    </submittedName>
</protein>
<dbReference type="STRING" id="1238182.C882_3000"/>
<reference evidence="2 3" key="1">
    <citation type="journal article" date="2013" name="Genome Announc.">
        <title>Draft Genome Sequence of an Alphaproteobacterium, Caenispirillum salinarum AK4(T), Isolated from a Solar Saltern.</title>
        <authorList>
            <person name="Khatri I."/>
            <person name="Singh A."/>
            <person name="Korpole S."/>
            <person name="Pinnaka A.K."/>
            <person name="Subramanian S."/>
        </authorList>
    </citation>
    <scope>NUCLEOTIDE SEQUENCE [LARGE SCALE GENOMIC DNA]</scope>
    <source>
        <strain evidence="2 3">AK4</strain>
    </source>
</reference>
<keyword evidence="3" id="KW-1185">Reference proteome</keyword>
<proteinExistence type="predicted"/>
<dbReference type="EMBL" id="ANHY01000004">
    <property type="protein sequence ID" value="EKV31936.1"/>
    <property type="molecule type" value="Genomic_DNA"/>
</dbReference>
<comment type="caution">
    <text evidence="2">The sequence shown here is derived from an EMBL/GenBank/DDBJ whole genome shotgun (WGS) entry which is preliminary data.</text>
</comment>
<gene>
    <name evidence="2" type="ORF">C882_3000</name>
</gene>
<accession>K9HUK2</accession>
<dbReference type="OrthoDB" id="9796962at2"/>
<dbReference type="Pfam" id="PF04314">
    <property type="entry name" value="PCuAC"/>
    <property type="match status" value="1"/>
</dbReference>
<dbReference type="PANTHER" id="PTHR36302:SF1">
    <property type="entry name" value="COPPER CHAPERONE PCU(A)C"/>
    <property type="match status" value="1"/>
</dbReference>
<dbReference type="Proteomes" id="UP000009881">
    <property type="component" value="Unassembled WGS sequence"/>
</dbReference>
<name>K9HUK2_9PROT</name>
<dbReference type="PANTHER" id="PTHR36302">
    <property type="entry name" value="BLR7088 PROTEIN"/>
    <property type="match status" value="1"/>
</dbReference>
<keyword evidence="1" id="KW-0732">Signal</keyword>